<gene>
    <name evidence="2" type="ORF">G3M99_13475</name>
</gene>
<evidence type="ECO:0000313" key="3">
    <source>
        <dbReference type="Proteomes" id="UP000481872"/>
    </source>
</evidence>
<feature type="transmembrane region" description="Helical" evidence="1">
    <location>
        <begin position="12"/>
        <end position="35"/>
    </location>
</feature>
<evidence type="ECO:0000313" key="2">
    <source>
        <dbReference type="EMBL" id="NEU05841.1"/>
    </source>
</evidence>
<dbReference type="InterPro" id="IPR012902">
    <property type="entry name" value="N_methyl_site"/>
</dbReference>
<evidence type="ECO:0000256" key="1">
    <source>
        <dbReference type="SAM" id="Phobius"/>
    </source>
</evidence>
<keyword evidence="1" id="KW-0812">Transmembrane</keyword>
<organism evidence="2 3">
    <name type="scientific">Clostridium senegalense</name>
    <dbReference type="NCBI Taxonomy" id="1465809"/>
    <lineage>
        <taxon>Bacteria</taxon>
        <taxon>Bacillati</taxon>
        <taxon>Bacillota</taxon>
        <taxon>Clostridia</taxon>
        <taxon>Eubacteriales</taxon>
        <taxon>Clostridiaceae</taxon>
        <taxon>Clostridium</taxon>
    </lineage>
</organism>
<dbReference type="RefSeq" id="WP_199870488.1">
    <property type="nucleotide sequence ID" value="NZ_JAAGPU010000027.1"/>
</dbReference>
<dbReference type="NCBIfam" id="TIGR02532">
    <property type="entry name" value="IV_pilin_GFxxxE"/>
    <property type="match status" value="1"/>
</dbReference>
<comment type="caution">
    <text evidence="2">The sequence shown here is derived from an EMBL/GenBank/DDBJ whole genome shotgun (WGS) entry which is preliminary data.</text>
</comment>
<dbReference type="Gene3D" id="3.30.700.10">
    <property type="entry name" value="Glycoprotein, Type 4 Pilin"/>
    <property type="match status" value="1"/>
</dbReference>
<sequence length="139" mass="16027">MIIYKRRAKGFTLIELILTVAIILILNLVVVPSAMGYRHYANKKAIDGTSKIILNAVELYNSESAMKFSDDEITSDMTINDVKGYLSPLLRYEDIKEIDKYIDSDVTIKILKEFSNDNNEEFYCEDHEKLENTFSCNKK</sequence>
<dbReference type="AlphaFoldDB" id="A0A6M0H7M9"/>
<dbReference type="InterPro" id="IPR045584">
    <property type="entry name" value="Pilin-like"/>
</dbReference>
<dbReference type="Proteomes" id="UP000481872">
    <property type="component" value="Unassembled WGS sequence"/>
</dbReference>
<proteinExistence type="predicted"/>
<keyword evidence="1" id="KW-1133">Transmembrane helix</keyword>
<protein>
    <submittedName>
        <fullName evidence="2">Type II secretion system protein</fullName>
    </submittedName>
</protein>
<keyword evidence="1" id="KW-0472">Membrane</keyword>
<name>A0A6M0H7M9_9CLOT</name>
<accession>A0A6M0H7M9</accession>
<reference evidence="2 3" key="1">
    <citation type="submission" date="2020-02" db="EMBL/GenBank/DDBJ databases">
        <title>Genome assembly of a novel Clostridium senegalense strain.</title>
        <authorList>
            <person name="Gupta T.B."/>
            <person name="Jauregui R."/>
            <person name="Maclean P."/>
            <person name="Nawarathana A."/>
            <person name="Brightwell G."/>
        </authorList>
    </citation>
    <scope>NUCLEOTIDE SEQUENCE [LARGE SCALE GENOMIC DNA]</scope>
    <source>
        <strain evidence="2 3">AGRFS4</strain>
    </source>
</reference>
<dbReference type="SUPFAM" id="SSF54523">
    <property type="entry name" value="Pili subunits"/>
    <property type="match status" value="1"/>
</dbReference>
<keyword evidence="3" id="KW-1185">Reference proteome</keyword>
<dbReference type="Pfam" id="PF07963">
    <property type="entry name" value="N_methyl"/>
    <property type="match status" value="1"/>
</dbReference>
<dbReference type="EMBL" id="JAAGPU010000027">
    <property type="protein sequence ID" value="NEU05841.1"/>
    <property type="molecule type" value="Genomic_DNA"/>
</dbReference>